<keyword evidence="5" id="KW-1185">Reference proteome</keyword>
<proteinExistence type="predicted"/>
<accession>A0A4S2HEB1</accession>
<feature type="signal peptide" evidence="2">
    <location>
        <begin position="1"/>
        <end position="21"/>
    </location>
</feature>
<dbReference type="Proteomes" id="UP000305451">
    <property type="component" value="Unassembled WGS sequence"/>
</dbReference>
<evidence type="ECO:0000313" key="5">
    <source>
        <dbReference type="Proteomes" id="UP000305451"/>
    </source>
</evidence>
<dbReference type="EMBL" id="SRXV01000001">
    <property type="protein sequence ID" value="TGY94405.1"/>
    <property type="molecule type" value="Genomic_DNA"/>
</dbReference>
<gene>
    <name evidence="4" type="ORF">E5162_03775</name>
</gene>
<dbReference type="PROSITE" id="PS51208">
    <property type="entry name" value="AUTOTRANSPORTER"/>
    <property type="match status" value="1"/>
</dbReference>
<dbReference type="AlphaFoldDB" id="A0A4S2HEB1"/>
<evidence type="ECO:0000313" key="4">
    <source>
        <dbReference type="EMBL" id="TGY94405.1"/>
    </source>
</evidence>
<comment type="caution">
    <text evidence="4">The sequence shown here is derived from an EMBL/GenBank/DDBJ whole genome shotgun (WGS) entry which is preliminary data.</text>
</comment>
<feature type="chain" id="PRO_5020330774" evidence="2">
    <location>
        <begin position="22"/>
        <end position="1080"/>
    </location>
</feature>
<evidence type="ECO:0000256" key="1">
    <source>
        <dbReference type="SAM" id="MobiDB-lite"/>
    </source>
</evidence>
<dbReference type="Gene3D" id="2.40.128.130">
    <property type="entry name" value="Autotransporter beta-domain"/>
    <property type="match status" value="1"/>
</dbReference>
<sequence>MRARLLAAASLTVLAASAAWADEEVTEERTSPISTANADGQGNADNIVISENGRVTLTGQTGPAVLLNSDNSVTLESGSVVRVDNVSGATAIEVQGGNEGELDIGGAISLSDDYQAEDGDDDDMLDTDGDGEPDGDLAEADGPFAEETDKVGVHVTGTSAFIGDIVSQAGSSISVEGQNSYGLLVESGGIDGNLNLGGSVSIVGENSTAVLVRGGVTGDVTIGGAVNSRAPAGEGIAIEGDIGQGFQLTGTVTTSGYRPNSRPSEILMPAYDVGDDDLNSGAAIRIAGNVQNGIYIYGGSDEAAAGQIIVRSEAPALHVQPGAGSGDVTIGRVVLPEGVDPARESLEDRTLDYGLVQEGDITALGMFDGKNAQGVLLSASEDGQRSLTIEGGVHNTGRVDVNAFDATATAVRLGQGVSTPLLLNEGTITARASRGYDGDGFADNRIGTGRAFGLVVDSGADIQELRNAGTIGAIVAGDGDGGAAILVQSDSLQSIENSGVIAMATESLVEGASVEALALDARTQTAGLTLRQYDADTSDTATPSITGNVRLGSGADTVRLEAGALNGDLFFGDGDDNFVLRNANFGGALSDTDGRLTIDAENATLTLNSGSALNLTSARFGTGAALDVLISTGADPDTAFLAASDTISFESGSELSVSLQNLISADQTFQILTAGDLQIDTADGNLTATDAPYLYNASVVRPAADPNSLVLSLERKTAGELGMDANQARAYDPAFQAVLAVEELGAAFASLRNSTDFFAAYDQLLPEYAASAIQFALASNDAAQGALGTRLQNARLSPDELAGVWVQEFGYYADRSGSALGPGYRGEGIGLALGIDRPMGPFYAVGFNVVGAASEIESVGGFDDPMVALTGQLGTYAALDLGGWDVSGSAALGYDRFETERNIIVGSFSATSTAEWSGWHVTASSSVGRDFLIAENWILRPEANLTYMSLFESGYTESTTSSGNNPLGLIVDDRESSTLTAAATLSLARRFGTDTSWWAPSVRVGYRGDLLNGDAETTARFGESGSPFTLQGAELAGSGGLVGLGLSAGSNYSTFTFAYDADVREDFIRHVARLIIRLTF</sequence>
<dbReference type="InterPro" id="IPR005546">
    <property type="entry name" value="Autotransporte_beta"/>
</dbReference>
<evidence type="ECO:0000256" key="2">
    <source>
        <dbReference type="SAM" id="SignalP"/>
    </source>
</evidence>
<feature type="compositionally biased region" description="Acidic residues" evidence="1">
    <location>
        <begin position="115"/>
        <end position="139"/>
    </location>
</feature>
<organism evidence="4 5">
    <name type="scientific">Marinicauda pacifica</name>
    <dbReference type="NCBI Taxonomy" id="1133559"/>
    <lineage>
        <taxon>Bacteria</taxon>
        <taxon>Pseudomonadati</taxon>
        <taxon>Pseudomonadota</taxon>
        <taxon>Alphaproteobacteria</taxon>
        <taxon>Maricaulales</taxon>
        <taxon>Maricaulaceae</taxon>
        <taxon>Marinicauda</taxon>
    </lineage>
</organism>
<dbReference type="RefSeq" id="WP_135943602.1">
    <property type="nucleotide sequence ID" value="NZ_BMEI01000001.1"/>
</dbReference>
<name>A0A4S2HEB1_9PROT</name>
<evidence type="ECO:0000259" key="3">
    <source>
        <dbReference type="PROSITE" id="PS51208"/>
    </source>
</evidence>
<dbReference type="SMART" id="SM00869">
    <property type="entry name" value="Autotransporter"/>
    <property type="match status" value="1"/>
</dbReference>
<feature type="region of interest" description="Disordered" evidence="1">
    <location>
        <begin position="115"/>
        <end position="141"/>
    </location>
</feature>
<keyword evidence="2" id="KW-0732">Signal</keyword>
<feature type="domain" description="Autotransporter" evidence="3">
    <location>
        <begin position="797"/>
        <end position="1080"/>
    </location>
</feature>
<reference evidence="4 5" key="1">
    <citation type="journal article" date="2013" name="Int. J. Syst. Evol. Microbiol.">
        <title>Marinicauda pacifica gen. nov., sp. nov., a prosthecate alphaproteobacterium of the family Hyphomonadaceae isolated from deep seawater.</title>
        <authorList>
            <person name="Zhang X.Y."/>
            <person name="Li G.W."/>
            <person name="Wang C.S."/>
            <person name="Zhang Y.J."/>
            <person name="Xu X.W."/>
            <person name="Li H."/>
            <person name="Liu A."/>
            <person name="Liu C."/>
            <person name="Xie B.B."/>
            <person name="Qin Q.L."/>
            <person name="Xu Z."/>
            <person name="Chen X.L."/>
            <person name="Zhou B.C."/>
            <person name="Zhang Y.Z."/>
        </authorList>
    </citation>
    <scope>NUCLEOTIDE SEQUENCE [LARGE SCALE GENOMIC DNA]</scope>
    <source>
        <strain evidence="4 5">P-1 km-3</strain>
    </source>
</reference>
<dbReference type="OrthoDB" id="7613961at2"/>
<protein>
    <submittedName>
        <fullName evidence="4">Autotransporter outer membrane beta-barrel domain-containing protein</fullName>
    </submittedName>
</protein>
<dbReference type="InterPro" id="IPR036709">
    <property type="entry name" value="Autotransporte_beta_dom_sf"/>
</dbReference>
<dbReference type="Pfam" id="PF03797">
    <property type="entry name" value="Autotransporter"/>
    <property type="match status" value="1"/>
</dbReference>
<dbReference type="SUPFAM" id="SSF103515">
    <property type="entry name" value="Autotransporter"/>
    <property type="match status" value="1"/>
</dbReference>